<feature type="domain" description="NHR" evidence="2">
    <location>
        <begin position="914"/>
        <end position="1079"/>
    </location>
</feature>
<feature type="signal peptide" evidence="1">
    <location>
        <begin position="1"/>
        <end position="20"/>
    </location>
</feature>
<dbReference type="InterPro" id="IPR013320">
    <property type="entry name" value="ConA-like_dom_sf"/>
</dbReference>
<keyword evidence="1" id="KW-0732">Signal</keyword>
<dbReference type="InterPro" id="IPR037962">
    <property type="entry name" value="Neuralized"/>
</dbReference>
<dbReference type="InterPro" id="IPR043136">
    <property type="entry name" value="B30.2/SPRY_sf"/>
</dbReference>
<dbReference type="SUPFAM" id="SSF49899">
    <property type="entry name" value="Concanavalin A-like lectins/glucanases"/>
    <property type="match status" value="1"/>
</dbReference>
<dbReference type="PANTHER" id="PTHR12429:SF14">
    <property type="entry name" value="NEURALIZED-LIKE PROTEIN 4"/>
    <property type="match status" value="1"/>
</dbReference>
<feature type="chain" id="PRO_5044836353" description="NHR domain-containing protein" evidence="1">
    <location>
        <begin position="21"/>
        <end position="1282"/>
    </location>
</feature>
<feature type="domain" description="NHR" evidence="2">
    <location>
        <begin position="332"/>
        <end position="496"/>
    </location>
</feature>
<evidence type="ECO:0000313" key="3">
    <source>
        <dbReference type="EMBL" id="KAL1377563.1"/>
    </source>
</evidence>
<dbReference type="CDD" id="cd12887">
    <property type="entry name" value="SPRY_NHR_like"/>
    <property type="match status" value="5"/>
</dbReference>
<sequence>MAKSFSRTILGFWLVTCATSWDLSSVGVEEFSLKHVSLYKSRAFLTIEHANVTLVEASWPENKLGVRPRIISDNNGELNSGCEGLKKVIWTDVDPVGRLWILDRGDDQCNPKLLISSLIFASSKEIRYDFSDSSRELHSIVVDPIQASDGDTRAFVTLENTDYLLFFSLFKQAVGKLQFEKKDFSRITPISLSEVAINQNRLYISDSLTGRLFSLPVKTIRQLTFPEDDVQKMVMKTNVTYLGRLLGRASGLKLDLRDNLFYIIPRDGAIVKWKPGRALKAENHLVIFQREINVSQVILGGPGKTWAVANLHRTTNTLVLLCIGLSRRNPEMSSFHRRCGKRITLANNNRTAMRNISEFNHGLVLSSEPLKDDVLFEVRIDEKIHAWSGSIEIGVTTVNPETTELPPCATKLRNGTWVMSGISVLKDGLSLMEYYGSDLDKLGEGDRVGVVRTAQGELIFFVNGDSQGVSAVDIPKNVYALVNLYGKCVQVSICPSDSLEYGNESTQISQNIDIAMSVEMSVSATANGEDLPGLVPTAERRRPLDEFNNGVVMTHRPLRDNELFEIRIDRLVDKWSGSIEVGVTTHCPSALQFPATMTNLRSGTIMMSGCGILTNGKGTRREYGEFNLDELREGDRVGMMRKSNANLHYYINGRDQGVAATRVSQQLWGVIDLYGMTIKVTIVDRDEREQQNLVTRRNNLMSLPVTEQELIPPSPEIDLSQSDRLLFHPMCGSHASVTHSGRTALRPNASDDFNNGVVLTRRHLRPNEMFQVRLERVVTKWAGSIEMGVTTHSPQELDFPFTMTNVRSGTWMMTGNGVMQNGMTVIEQYGQNLDRLQVGDRVGVVRKDDGTLHFWVNGVDQGPAASNVPEKVYGVIDLYGQAAQASIVDTSECGTPDTGNSTISNTTLFSSEPKLKFHSVHGKNARISNGGLTACRPKALAEFNDSIVFSNRPLRQRELFEIVLETVVDQWNGSIEIGVTGIRPDELSLPSTATDLEHDTIMISGTTLMRNGVTIRNDLPFDLDTLSASSRVGVMRNGDNIHFFINGVDQGPYYECKAPNLYAVIDLYGQCAQVSITTPLPDIRAPYAISENSQSLQATSVIQPALEAKHRWSCISGNVTLMQNWTLASRCTNTALSHCLVFSERPLVVGETFEIKITEINPLYAGSLKVGVTDLNLSDEHVRKNIPISMKRIPANVWYVSGNEVRYNSTLLQKSLASLDWLRVGDRIAIELTASRTLKILLNSEDMNISFQNVSEDIFAVVELLGSTMAVQVISSQGPRPR</sequence>
<dbReference type="InterPro" id="IPR011042">
    <property type="entry name" value="6-blade_b-propeller_TolB-like"/>
</dbReference>
<keyword evidence="4" id="KW-1185">Reference proteome</keyword>
<organism evidence="3 4">
    <name type="scientific">Culex pipiens pipiens</name>
    <name type="common">Northern house mosquito</name>
    <dbReference type="NCBI Taxonomy" id="38569"/>
    <lineage>
        <taxon>Eukaryota</taxon>
        <taxon>Metazoa</taxon>
        <taxon>Ecdysozoa</taxon>
        <taxon>Arthropoda</taxon>
        <taxon>Hexapoda</taxon>
        <taxon>Insecta</taxon>
        <taxon>Pterygota</taxon>
        <taxon>Neoptera</taxon>
        <taxon>Endopterygota</taxon>
        <taxon>Diptera</taxon>
        <taxon>Nematocera</taxon>
        <taxon>Culicoidea</taxon>
        <taxon>Culicidae</taxon>
        <taxon>Culicinae</taxon>
        <taxon>Culicini</taxon>
        <taxon>Culex</taxon>
        <taxon>Culex</taxon>
    </lineage>
</organism>
<name>A0ABD1CMH6_CULPP</name>
<dbReference type="Proteomes" id="UP001562425">
    <property type="component" value="Unassembled WGS sequence"/>
</dbReference>
<reference evidence="3 4" key="1">
    <citation type="submission" date="2024-05" db="EMBL/GenBank/DDBJ databases">
        <title>Culex pipiens pipiens assembly and annotation.</title>
        <authorList>
            <person name="Alout H."/>
            <person name="Durand T."/>
        </authorList>
    </citation>
    <scope>NUCLEOTIDE SEQUENCE [LARGE SCALE GENOMIC DNA]</scope>
    <source>
        <strain evidence="3">HA-2024</strain>
        <tissue evidence="3">Whole body</tissue>
    </source>
</reference>
<protein>
    <recommendedName>
        <fullName evidence="2">NHR domain-containing protein</fullName>
    </recommendedName>
</protein>
<dbReference type="Gene3D" id="2.120.10.30">
    <property type="entry name" value="TolB, C-terminal domain"/>
    <property type="match status" value="1"/>
</dbReference>
<dbReference type="Pfam" id="PF07177">
    <property type="entry name" value="Neuralized"/>
    <property type="match status" value="5"/>
</dbReference>
<feature type="domain" description="NHR" evidence="2">
    <location>
        <begin position="724"/>
        <end position="890"/>
    </location>
</feature>
<accession>A0ABD1CMH6</accession>
<dbReference type="Gene3D" id="2.60.120.920">
    <property type="match status" value="5"/>
</dbReference>
<comment type="caution">
    <text evidence="3">The sequence shown here is derived from an EMBL/GenBank/DDBJ whole genome shotgun (WGS) entry which is preliminary data.</text>
</comment>
<dbReference type="EMBL" id="JBEHCU010010886">
    <property type="protein sequence ID" value="KAL1377563.1"/>
    <property type="molecule type" value="Genomic_DNA"/>
</dbReference>
<dbReference type="SUPFAM" id="SSF63825">
    <property type="entry name" value="YWTD domain"/>
    <property type="match status" value="1"/>
</dbReference>
<dbReference type="FunFam" id="2.60.120.920:FF:000001">
    <property type="entry name" value="neuralized-like protein 4 isoform X1"/>
    <property type="match status" value="5"/>
</dbReference>
<dbReference type="PROSITE" id="PS51065">
    <property type="entry name" value="NHR"/>
    <property type="match status" value="5"/>
</dbReference>
<feature type="domain" description="NHR" evidence="2">
    <location>
        <begin position="517"/>
        <end position="685"/>
    </location>
</feature>
<proteinExistence type="predicted"/>
<evidence type="ECO:0000256" key="1">
    <source>
        <dbReference type="SAM" id="SignalP"/>
    </source>
</evidence>
<dbReference type="InterPro" id="IPR006573">
    <property type="entry name" value="NHR_dom"/>
</dbReference>
<evidence type="ECO:0000259" key="2">
    <source>
        <dbReference type="PROSITE" id="PS51065"/>
    </source>
</evidence>
<dbReference type="SMART" id="SM00588">
    <property type="entry name" value="NEUZ"/>
    <property type="match status" value="5"/>
</dbReference>
<feature type="domain" description="NHR" evidence="2">
    <location>
        <begin position="1106"/>
        <end position="1276"/>
    </location>
</feature>
<dbReference type="PANTHER" id="PTHR12429">
    <property type="entry name" value="NEURALIZED"/>
    <property type="match status" value="1"/>
</dbReference>
<gene>
    <name evidence="3" type="ORF">pipiens_016178</name>
</gene>
<evidence type="ECO:0000313" key="4">
    <source>
        <dbReference type="Proteomes" id="UP001562425"/>
    </source>
</evidence>